<comment type="caution">
    <text evidence="2">The sequence shown here is derived from an EMBL/GenBank/DDBJ whole genome shotgun (WGS) entry which is preliminary data.</text>
</comment>
<dbReference type="GO" id="GO:0003677">
    <property type="term" value="F:DNA binding"/>
    <property type="evidence" value="ECO:0007669"/>
    <property type="project" value="UniProtKB-KW"/>
</dbReference>
<feature type="non-terminal residue" evidence="2">
    <location>
        <position position="622"/>
    </location>
</feature>
<dbReference type="OrthoDB" id="2441478at2759"/>
<evidence type="ECO:0000256" key="1">
    <source>
        <dbReference type="ARBA" id="ARBA00023125"/>
    </source>
</evidence>
<dbReference type="Proteomes" id="UP000789759">
    <property type="component" value="Unassembled WGS sequence"/>
</dbReference>
<dbReference type="InterPro" id="IPR010998">
    <property type="entry name" value="Integrase_recombinase_N"/>
</dbReference>
<keyword evidence="1" id="KW-0238">DNA-binding</keyword>
<dbReference type="AlphaFoldDB" id="A0A9N9NN94"/>
<evidence type="ECO:0000313" key="2">
    <source>
        <dbReference type="EMBL" id="CAG8748741.1"/>
    </source>
</evidence>
<keyword evidence="3" id="KW-1185">Reference proteome</keyword>
<evidence type="ECO:0000313" key="3">
    <source>
        <dbReference type="Proteomes" id="UP000789759"/>
    </source>
</evidence>
<sequence>MFLFQVFPFQLNILSQNIYESSTTHNKDAETIRNTHCNIPGRLANNDEQERNLETTPQDCTETFDQVRLHHKHTKEPISTYSFLRILGIQNKLKEYDHHFPKEKDKPVKTEVQTSFNDAQDSCQETGSRKVIAKQALESGRTEATHQCVGDESNPVCFYDVQRPNTEIGSDQNRQHNMCSISQPSGQSSITRNQHDSKINIGDVSQKEDQVEGSTCSRNPEYNDRLCISTSFQQERLDVEPQNIQQDSQFVGPIQGGLVYQQTQYSATNNSIQSSEGTSHDVPNNFPMDISELVLISNRYDNRSAMNLTNKEPSTSRANIRHNTSVENKLPNVRMAYLRKRLQKKGISQQAITLYAKALDPNSTSTVSSNIHTWTSWSTENARDPINCPINDILQFLTTKANEEKSYNTIAEYRSTISEIHEYINNRPIGQNRDIANLMLGIFRTNPPAEPENEIYDITPSLDYIVALDDNDHLQLISLAKKTAFLCALSSACHLSDLAHLDLTTIRFITNGIIIECINPKEANIIIGHEINKTDDVGLCPATALHYYLARMKELQHSEEQRTAIFLSHVGSHKLAAVDTITNWLKDIIRRLAPEGKAKDIRILSAMLAQNAGVDLNLILAL</sequence>
<dbReference type="EMBL" id="CAJVQA010017430">
    <property type="protein sequence ID" value="CAG8748741.1"/>
    <property type="molecule type" value="Genomic_DNA"/>
</dbReference>
<organism evidence="2 3">
    <name type="scientific">Cetraspora pellucida</name>
    <dbReference type="NCBI Taxonomy" id="1433469"/>
    <lineage>
        <taxon>Eukaryota</taxon>
        <taxon>Fungi</taxon>
        <taxon>Fungi incertae sedis</taxon>
        <taxon>Mucoromycota</taxon>
        <taxon>Glomeromycotina</taxon>
        <taxon>Glomeromycetes</taxon>
        <taxon>Diversisporales</taxon>
        <taxon>Gigasporaceae</taxon>
        <taxon>Cetraspora</taxon>
    </lineage>
</organism>
<feature type="non-terminal residue" evidence="2">
    <location>
        <position position="1"/>
    </location>
</feature>
<dbReference type="SUPFAM" id="SSF47823">
    <property type="entry name" value="lambda integrase-like, N-terminal domain"/>
    <property type="match status" value="1"/>
</dbReference>
<reference evidence="2" key="1">
    <citation type="submission" date="2021-06" db="EMBL/GenBank/DDBJ databases">
        <authorList>
            <person name="Kallberg Y."/>
            <person name="Tangrot J."/>
            <person name="Rosling A."/>
        </authorList>
    </citation>
    <scope>NUCLEOTIDE SEQUENCE</scope>
    <source>
        <strain evidence="2">FL966</strain>
    </source>
</reference>
<dbReference type="PANTHER" id="PTHR35617">
    <property type="entry name" value="PHAGE_INTEGRASE DOMAIN-CONTAINING PROTEIN"/>
    <property type="match status" value="1"/>
</dbReference>
<dbReference type="Gene3D" id="1.10.150.130">
    <property type="match status" value="1"/>
</dbReference>
<accession>A0A9N9NN94</accession>
<gene>
    <name evidence="2" type="ORF">CPELLU_LOCUS14566</name>
</gene>
<name>A0A9N9NN94_9GLOM</name>
<protein>
    <submittedName>
        <fullName evidence="2">3074_t:CDS:1</fullName>
    </submittedName>
</protein>
<dbReference type="PANTHER" id="PTHR35617:SF3">
    <property type="entry name" value="CORE-BINDING (CB) DOMAIN-CONTAINING PROTEIN"/>
    <property type="match status" value="1"/>
</dbReference>
<proteinExistence type="predicted"/>